<sequence length="1132" mass="127322">MHSDRQASEDLERVNAYFQRLSTILIEEGIPPEDIWNMDETGFRIGVGKDQVIVTRRKRAHYFGLPENRESATAIESISAGGRVLPAFLILSGQMHMAKWYGVPGLDENAAIRPTPSGYSNDEISLEWLEHFNKWSAQSCLGKKRLLILDGHGSHHTKQFIQYCDDHDIIPFGMPPNLTHILQPLDVAVFQPLKHYHAKALDIMVRDGLVHIGKLEFLSCIGNVRDQAFKESTIRSAFKKTGIHPFNPQAVLEILAARQPEGTPSPPFSGLQSSPFSTPVTLRQMNKVADKVTRLIREDENLDPDLRYEMSRFIRGSLSLATELMQTKRDLGRTKMAEHLAQQRKALKNSPLQSGGVLTVAQGREMVRQREEDQLAKARRMVEAAELKALNARKRVFEEAAKEARKWRASERLDRAEVVDSEGGRRLLKRFYSNDPTSSLMTTSDTSPATLKLQRSRNIVVECATAFAEIKTPEDAYNANVANKKHQIAERFRCLRELLESGRESGDEKELQDDIVRYSGELQVLKDRGRADAEHEYEIQVESVLQRLSDELIPTIGPAVVKRSLQKLPLEKRQQYLPGDVLVSDQTTDAEPEYGLASKDLDRPHRDRPTTVVQGDVRKRKRYASSSTKQYSTKKRQSNSDPRAVDEQDRPMRRQDVFDTTLRSSREQCDELPDPDGDINQQDNAAAYSINGSFFDAVGSTATGHLTSNVTPAAGTLPFAGHSITAREGHQDNTENTVVVSVNDADGSFIGNIEPVGQWDDKRVDTILQNAVLRPVRIRRGRPFDQSHLTAISNQSDPEGVKVISCMIQATGDVMDQRCQYCEKNWGIFEDCIKLKDRSFRRCGNCEWSRKSCRGASLLNAKPVTASPSDEQSRSGQSTQHGGMNRSGTPGQSTGSLPTMDLSQNRVTRRSLSDVISNACTGPHGITKNGTVAETSTISPAETLHEAQAIHHLQQITFEDKSARDEFYTEGLSDADSYTGEAVTKNDWRLLQVKTRFFTSAESVTQYWSWVEDKQYFEHQVLTDTNPVKWGLLRKPIDFDVRLKDIAEVKYSVKSLRVHLIMKDTTVASTEGGAPRGDVMAVFKRTRTVERFIRFLRSRNFSTVEEAPESMVRRWGSMKSEVLLSDEDDDTS</sequence>
<keyword evidence="1" id="KW-0175">Coiled coil</keyword>
<evidence type="ECO:0000313" key="5">
    <source>
        <dbReference type="Proteomes" id="UP000078397"/>
    </source>
</evidence>
<organism evidence="4 5">
    <name type="scientific">Pochonia chlamydosporia 170</name>
    <dbReference type="NCBI Taxonomy" id="1380566"/>
    <lineage>
        <taxon>Eukaryota</taxon>
        <taxon>Fungi</taxon>
        <taxon>Dikarya</taxon>
        <taxon>Ascomycota</taxon>
        <taxon>Pezizomycotina</taxon>
        <taxon>Sordariomycetes</taxon>
        <taxon>Hypocreomycetidae</taxon>
        <taxon>Hypocreales</taxon>
        <taxon>Clavicipitaceae</taxon>
        <taxon>Pochonia</taxon>
    </lineage>
</organism>
<dbReference type="GO" id="GO:0005634">
    <property type="term" value="C:nucleus"/>
    <property type="evidence" value="ECO:0007669"/>
    <property type="project" value="TreeGrafter"/>
</dbReference>
<dbReference type="PANTHER" id="PTHR19303:SF74">
    <property type="entry name" value="POGO TRANSPOSABLE ELEMENT WITH KRAB DOMAIN"/>
    <property type="match status" value="1"/>
</dbReference>
<feature type="compositionally biased region" description="Basic and acidic residues" evidence="2">
    <location>
        <begin position="599"/>
        <end position="609"/>
    </location>
</feature>
<evidence type="ECO:0000256" key="2">
    <source>
        <dbReference type="SAM" id="MobiDB-lite"/>
    </source>
</evidence>
<dbReference type="AlphaFoldDB" id="A0A179EYI9"/>
<dbReference type="Pfam" id="PF03184">
    <property type="entry name" value="DDE_1"/>
    <property type="match status" value="1"/>
</dbReference>
<dbReference type="GeneID" id="28853858"/>
<dbReference type="GO" id="GO:0003677">
    <property type="term" value="F:DNA binding"/>
    <property type="evidence" value="ECO:0007669"/>
    <property type="project" value="TreeGrafter"/>
</dbReference>
<feature type="coiled-coil region" evidence="1">
    <location>
        <begin position="368"/>
        <end position="395"/>
    </location>
</feature>
<evidence type="ECO:0000259" key="3">
    <source>
        <dbReference type="Pfam" id="PF03184"/>
    </source>
</evidence>
<dbReference type="Proteomes" id="UP000078397">
    <property type="component" value="Unassembled WGS sequence"/>
</dbReference>
<evidence type="ECO:0000256" key="1">
    <source>
        <dbReference type="SAM" id="Coils"/>
    </source>
</evidence>
<feature type="compositionally biased region" description="Basic and acidic residues" evidence="2">
    <location>
        <begin position="643"/>
        <end position="657"/>
    </location>
</feature>
<keyword evidence="5" id="KW-1185">Reference proteome</keyword>
<feature type="region of interest" description="Disordered" evidence="2">
    <location>
        <begin position="863"/>
        <end position="903"/>
    </location>
</feature>
<dbReference type="EMBL" id="LSBJ02000019">
    <property type="protein sequence ID" value="OAQ58222.2"/>
    <property type="molecule type" value="Genomic_DNA"/>
</dbReference>
<dbReference type="InterPro" id="IPR050863">
    <property type="entry name" value="CenT-Element_Derived"/>
</dbReference>
<accession>A0A179EYI9</accession>
<comment type="caution">
    <text evidence="4">The sequence shown here is derived from an EMBL/GenBank/DDBJ whole genome shotgun (WGS) entry which is preliminary data.</text>
</comment>
<name>A0A179EYI9_METCM</name>
<dbReference type="Pfam" id="PF12511">
    <property type="entry name" value="DUF3716"/>
    <property type="match status" value="1"/>
</dbReference>
<dbReference type="KEGG" id="pchm:VFPPC_11783"/>
<dbReference type="OrthoDB" id="5103739at2759"/>
<reference evidence="4 5" key="1">
    <citation type="journal article" date="2016" name="PLoS Pathog.">
        <title>Biosynthesis of antibiotic leucinostatins in bio-control fungus Purpureocillium lilacinum and their inhibition on phytophthora revealed by genome mining.</title>
        <authorList>
            <person name="Wang G."/>
            <person name="Liu Z."/>
            <person name="Lin R."/>
            <person name="Li E."/>
            <person name="Mao Z."/>
            <person name="Ling J."/>
            <person name="Yang Y."/>
            <person name="Yin W.B."/>
            <person name="Xie B."/>
        </authorList>
    </citation>
    <scope>NUCLEOTIDE SEQUENCE [LARGE SCALE GENOMIC DNA]</scope>
    <source>
        <strain evidence="4">170</strain>
    </source>
</reference>
<gene>
    <name evidence="4" type="ORF">VFPPC_11783</name>
</gene>
<dbReference type="InterPro" id="IPR004875">
    <property type="entry name" value="DDE_SF_endonuclease_dom"/>
</dbReference>
<feature type="domain" description="DDE-1" evidence="3">
    <location>
        <begin position="71"/>
        <end position="238"/>
    </location>
</feature>
<feature type="compositionally biased region" description="Polar residues" evidence="2">
    <location>
        <begin position="866"/>
        <end position="903"/>
    </location>
</feature>
<dbReference type="InterPro" id="IPR022190">
    <property type="entry name" value="DUF3716"/>
</dbReference>
<protein>
    <recommendedName>
        <fullName evidence="3">DDE-1 domain-containing protein</fullName>
    </recommendedName>
</protein>
<dbReference type="RefSeq" id="XP_018136414.2">
    <property type="nucleotide sequence ID" value="XM_018289864.2"/>
</dbReference>
<proteinExistence type="predicted"/>
<feature type="region of interest" description="Disordered" evidence="2">
    <location>
        <begin position="595"/>
        <end position="682"/>
    </location>
</feature>
<evidence type="ECO:0000313" key="4">
    <source>
        <dbReference type="EMBL" id="OAQ58222.2"/>
    </source>
</evidence>
<dbReference type="PANTHER" id="PTHR19303">
    <property type="entry name" value="TRANSPOSON"/>
    <property type="match status" value="1"/>
</dbReference>